<dbReference type="GO" id="GO:0000151">
    <property type="term" value="C:ubiquitin ligase complex"/>
    <property type="evidence" value="ECO:0007669"/>
    <property type="project" value="TreeGrafter"/>
</dbReference>
<sequence length="148" mass="16881">MTYIQCNFCNSMVDADLYLLQICCTRIAADTFLNTVVDKFHIKEWMSLAPYQAPQNAYLEGEHDTPMLESFLTFLATLISVRTNLDARCVLKCSLLFVRVNCQLNQRLDGRPPKLNLVNSNFDMGLVFQMWLANPLSYCLANMSTLGH</sequence>
<comment type="function">
    <text evidence="1">Ubiquitin ligase protein which is a component of the N-end rule pathway. Recognizes and binds to proteins bearing specific N-terminal residues that are destabilizing according to the N-end rule, leading to their ubiquitination and subsequent degradation.</text>
</comment>
<dbReference type="Proteomes" id="UP001162162">
    <property type="component" value="Unassembled WGS sequence"/>
</dbReference>
<dbReference type="GO" id="GO:0005737">
    <property type="term" value="C:cytoplasm"/>
    <property type="evidence" value="ECO:0007669"/>
    <property type="project" value="TreeGrafter"/>
</dbReference>
<dbReference type="PANTHER" id="PTHR21497:SF39">
    <property type="entry name" value="E3 UBIQUITIN-PROTEIN LIGASE UBR3"/>
    <property type="match status" value="1"/>
</dbReference>
<keyword evidence="1" id="KW-0479">Metal-binding</keyword>
<dbReference type="EMBL" id="JAPWTK010000174">
    <property type="protein sequence ID" value="KAJ8946858.1"/>
    <property type="molecule type" value="Genomic_DNA"/>
</dbReference>
<dbReference type="GO" id="GO:0008270">
    <property type="term" value="F:zinc ion binding"/>
    <property type="evidence" value="ECO:0007669"/>
    <property type="project" value="UniProtKB-UniRule"/>
</dbReference>
<evidence type="ECO:0000256" key="1">
    <source>
        <dbReference type="RuleBase" id="RU366018"/>
    </source>
</evidence>
<keyword evidence="1" id="KW-0808">Transferase</keyword>
<dbReference type="InterPro" id="IPR039164">
    <property type="entry name" value="UBR1-like"/>
</dbReference>
<comment type="caution">
    <text evidence="2">The sequence shown here is derived from an EMBL/GenBank/DDBJ whole genome shotgun (WGS) entry which is preliminary data.</text>
</comment>
<keyword evidence="1" id="KW-0833">Ubl conjugation pathway</keyword>
<name>A0AAV8Y7F7_9CUCU</name>
<evidence type="ECO:0000313" key="3">
    <source>
        <dbReference type="Proteomes" id="UP001162162"/>
    </source>
</evidence>
<dbReference type="GO" id="GO:0061630">
    <property type="term" value="F:ubiquitin protein ligase activity"/>
    <property type="evidence" value="ECO:0007669"/>
    <property type="project" value="UniProtKB-UniRule"/>
</dbReference>
<keyword evidence="1" id="KW-0862">Zinc</keyword>
<protein>
    <recommendedName>
        <fullName evidence="1">E3 ubiquitin-protein ligase</fullName>
        <ecNumber evidence="1">2.3.2.27</ecNumber>
    </recommendedName>
</protein>
<dbReference type="EC" id="2.3.2.27" evidence="1"/>
<comment type="catalytic activity">
    <reaction evidence="1">
        <text>S-ubiquitinyl-[E2 ubiquitin-conjugating enzyme]-L-cysteine + [acceptor protein]-L-lysine = [E2 ubiquitin-conjugating enzyme]-L-cysteine + N(6)-ubiquitinyl-[acceptor protein]-L-lysine.</text>
        <dbReference type="EC" id="2.3.2.27"/>
    </reaction>
</comment>
<accession>A0AAV8Y7F7</accession>
<keyword evidence="1" id="KW-0863">Zinc-finger</keyword>
<reference evidence="2" key="1">
    <citation type="journal article" date="2023" name="Insect Mol. Biol.">
        <title>Genome sequencing provides insights into the evolution of gene families encoding plant cell wall-degrading enzymes in longhorned beetles.</title>
        <authorList>
            <person name="Shin N.R."/>
            <person name="Okamura Y."/>
            <person name="Kirsch R."/>
            <person name="Pauchet Y."/>
        </authorList>
    </citation>
    <scope>NUCLEOTIDE SEQUENCE</scope>
    <source>
        <strain evidence="2">AMC_N1</strain>
    </source>
</reference>
<organism evidence="2 3">
    <name type="scientific">Aromia moschata</name>
    <dbReference type="NCBI Taxonomy" id="1265417"/>
    <lineage>
        <taxon>Eukaryota</taxon>
        <taxon>Metazoa</taxon>
        <taxon>Ecdysozoa</taxon>
        <taxon>Arthropoda</taxon>
        <taxon>Hexapoda</taxon>
        <taxon>Insecta</taxon>
        <taxon>Pterygota</taxon>
        <taxon>Neoptera</taxon>
        <taxon>Endopterygota</taxon>
        <taxon>Coleoptera</taxon>
        <taxon>Polyphaga</taxon>
        <taxon>Cucujiformia</taxon>
        <taxon>Chrysomeloidea</taxon>
        <taxon>Cerambycidae</taxon>
        <taxon>Cerambycinae</taxon>
        <taxon>Callichromatini</taxon>
        <taxon>Aromia</taxon>
    </lineage>
</organism>
<comment type="similarity">
    <text evidence="1">Belongs to the E3 ubiquitin-protein ligase UBR1-like family.</text>
</comment>
<dbReference type="AlphaFoldDB" id="A0AAV8Y7F7"/>
<proteinExistence type="inferred from homology"/>
<evidence type="ECO:0000313" key="2">
    <source>
        <dbReference type="EMBL" id="KAJ8946858.1"/>
    </source>
</evidence>
<dbReference type="GO" id="GO:0016567">
    <property type="term" value="P:protein ubiquitination"/>
    <property type="evidence" value="ECO:0007669"/>
    <property type="project" value="UniProtKB-UniRule"/>
</dbReference>
<comment type="pathway">
    <text evidence="1">Protein modification; protein ubiquitination.</text>
</comment>
<keyword evidence="3" id="KW-1185">Reference proteome</keyword>
<dbReference type="GO" id="GO:0071596">
    <property type="term" value="P:ubiquitin-dependent protein catabolic process via the N-end rule pathway"/>
    <property type="evidence" value="ECO:0007669"/>
    <property type="project" value="UniProtKB-UniRule"/>
</dbReference>
<dbReference type="PANTHER" id="PTHR21497">
    <property type="entry name" value="UBIQUITIN LIGASE E3 ALPHA-RELATED"/>
    <property type="match status" value="1"/>
</dbReference>
<gene>
    <name evidence="2" type="ORF">NQ318_006768</name>
</gene>